<dbReference type="Proteomes" id="UP000283210">
    <property type="component" value="Chromosome 11"/>
</dbReference>
<dbReference type="AlphaFoldDB" id="A0A3S2P599"/>
<feature type="compositionally biased region" description="Low complexity" evidence="1">
    <location>
        <begin position="1"/>
        <end position="22"/>
    </location>
</feature>
<reference evidence="2 3" key="1">
    <citation type="submission" date="2018-11" db="EMBL/GenBank/DDBJ databases">
        <authorList>
            <person name="Lopez-Roques C."/>
            <person name="Donnadieu C."/>
            <person name="Bouchez O."/>
            <person name="Klopp C."/>
            <person name="Cabau C."/>
            <person name="Zahm M."/>
        </authorList>
    </citation>
    <scope>NUCLEOTIDE SEQUENCE [LARGE SCALE GENOMIC DNA]</scope>
    <source>
        <strain evidence="2">RS831</strain>
        <tissue evidence="2">Whole body</tissue>
    </source>
</reference>
<organism evidence="2 3">
    <name type="scientific">Oryzias javanicus</name>
    <name type="common">Javanese ricefish</name>
    <name type="synonym">Aplocheilus javanicus</name>
    <dbReference type="NCBI Taxonomy" id="123683"/>
    <lineage>
        <taxon>Eukaryota</taxon>
        <taxon>Metazoa</taxon>
        <taxon>Chordata</taxon>
        <taxon>Craniata</taxon>
        <taxon>Vertebrata</taxon>
        <taxon>Euteleostomi</taxon>
        <taxon>Actinopterygii</taxon>
        <taxon>Neopterygii</taxon>
        <taxon>Teleostei</taxon>
        <taxon>Neoteleostei</taxon>
        <taxon>Acanthomorphata</taxon>
        <taxon>Ovalentaria</taxon>
        <taxon>Atherinomorphae</taxon>
        <taxon>Beloniformes</taxon>
        <taxon>Adrianichthyidae</taxon>
        <taxon>Oryziinae</taxon>
        <taxon>Oryzias</taxon>
    </lineage>
</organism>
<evidence type="ECO:0000313" key="3">
    <source>
        <dbReference type="Proteomes" id="UP000283210"/>
    </source>
</evidence>
<accession>A0A3S2P599</accession>
<reference evidence="2 3" key="2">
    <citation type="submission" date="2019-01" db="EMBL/GenBank/DDBJ databases">
        <title>A chromosome length genome reference of the Java medaka (oryzias javanicus).</title>
        <authorList>
            <person name="Herpin A."/>
            <person name="Takehana Y."/>
            <person name="Naruse K."/>
            <person name="Ansai S."/>
            <person name="Kawaguchi M."/>
        </authorList>
    </citation>
    <scope>NUCLEOTIDE SEQUENCE [LARGE SCALE GENOMIC DNA]</scope>
    <source>
        <strain evidence="2">RS831</strain>
        <tissue evidence="2">Whole body</tissue>
    </source>
</reference>
<sequence>MTLFRAKTSAITAATQSTSPTADPNRTPASRKRRGGAALGGDELPNCTDTPIVRRAASPTACNGVEAARVASSLSVVAIPSRTIHGQETEMFLVEVFSSEKHPHLLGFVLWTIFYLYFPHSAFAEPGAMTA</sequence>
<proteinExistence type="predicted"/>
<evidence type="ECO:0000256" key="1">
    <source>
        <dbReference type="SAM" id="MobiDB-lite"/>
    </source>
</evidence>
<feature type="region of interest" description="Disordered" evidence="1">
    <location>
        <begin position="1"/>
        <end position="46"/>
    </location>
</feature>
<name>A0A3S2P599_ORYJA</name>
<evidence type="ECO:0000313" key="2">
    <source>
        <dbReference type="EMBL" id="RVE66954.1"/>
    </source>
</evidence>
<protein>
    <submittedName>
        <fullName evidence="2">Uncharacterized protein</fullName>
    </submittedName>
</protein>
<dbReference type="EMBL" id="CM012447">
    <property type="protein sequence ID" value="RVE66954.1"/>
    <property type="molecule type" value="Genomic_DNA"/>
</dbReference>
<keyword evidence="3" id="KW-1185">Reference proteome</keyword>
<gene>
    <name evidence="2" type="ORF">OJAV_G00112370</name>
</gene>